<accession>A0A1C4XL26</accession>
<evidence type="ECO:0000313" key="3">
    <source>
        <dbReference type="Proteomes" id="UP000199375"/>
    </source>
</evidence>
<dbReference type="GO" id="GO:0005829">
    <property type="term" value="C:cytosol"/>
    <property type="evidence" value="ECO:0007669"/>
    <property type="project" value="TreeGrafter"/>
</dbReference>
<evidence type="ECO:0000313" key="2">
    <source>
        <dbReference type="EMBL" id="SCF09042.1"/>
    </source>
</evidence>
<feature type="domain" description="MbtH-like" evidence="1">
    <location>
        <begin position="3"/>
        <end position="53"/>
    </location>
</feature>
<dbReference type="InterPro" id="IPR038020">
    <property type="entry name" value="MbtH-like_sf"/>
</dbReference>
<evidence type="ECO:0000259" key="1">
    <source>
        <dbReference type="SMART" id="SM00923"/>
    </source>
</evidence>
<reference evidence="2 3" key="1">
    <citation type="submission" date="2016-06" db="EMBL/GenBank/DDBJ databases">
        <authorList>
            <person name="Kjaerup R.B."/>
            <person name="Dalgaard T.S."/>
            <person name="Juul-Madsen H.R."/>
        </authorList>
    </citation>
    <scope>NUCLEOTIDE SEQUENCE [LARGE SCALE GENOMIC DNA]</scope>
    <source>
        <strain evidence="2 3">DSM 45626</strain>
    </source>
</reference>
<dbReference type="SMART" id="SM00923">
    <property type="entry name" value="MbtH"/>
    <property type="match status" value="1"/>
</dbReference>
<dbReference type="InterPro" id="IPR037407">
    <property type="entry name" value="MLP_fam"/>
</dbReference>
<dbReference type="GO" id="GO:0019290">
    <property type="term" value="P:siderophore biosynthetic process"/>
    <property type="evidence" value="ECO:0007669"/>
    <property type="project" value="TreeGrafter"/>
</dbReference>
<sequence length="67" mass="7429">MPHAFDDEDASFLVLRNHARQYSLWPSSAVPPTSWTVAAGPAPHAECLAYVEQHWTDLRPEGSGTPR</sequence>
<dbReference type="RefSeq" id="WP_091284008.1">
    <property type="nucleotide sequence ID" value="NZ_FMCW01000027.1"/>
</dbReference>
<dbReference type="Gene3D" id="3.90.820.10">
    <property type="entry name" value="Structural Genomics, Unknown Function 30-nov-00 1gh9 Mol_id"/>
    <property type="match status" value="1"/>
</dbReference>
<protein>
    <submittedName>
        <fullName evidence="2">MbtH protein</fullName>
    </submittedName>
</protein>
<dbReference type="Proteomes" id="UP000199375">
    <property type="component" value="Unassembled WGS sequence"/>
</dbReference>
<dbReference type="Pfam" id="PF03621">
    <property type="entry name" value="MbtH"/>
    <property type="match status" value="1"/>
</dbReference>
<dbReference type="AlphaFoldDB" id="A0A1C4XL26"/>
<name>A0A1C4XL26_9ACTN</name>
<dbReference type="PANTHER" id="PTHR38444">
    <property type="entry name" value="ENTEROBACTIN BIOSYNTHESIS PROTEIN YBDZ"/>
    <property type="match status" value="1"/>
</dbReference>
<dbReference type="InterPro" id="IPR005153">
    <property type="entry name" value="MbtH-like_dom"/>
</dbReference>
<proteinExistence type="predicted"/>
<dbReference type="PANTHER" id="PTHR38444:SF1">
    <property type="entry name" value="ENTEROBACTIN BIOSYNTHESIS PROTEIN YBDZ"/>
    <property type="match status" value="1"/>
</dbReference>
<organism evidence="2 3">
    <name type="scientific">Micromonospora haikouensis</name>
    <dbReference type="NCBI Taxonomy" id="686309"/>
    <lineage>
        <taxon>Bacteria</taxon>
        <taxon>Bacillati</taxon>
        <taxon>Actinomycetota</taxon>
        <taxon>Actinomycetes</taxon>
        <taxon>Micromonosporales</taxon>
        <taxon>Micromonosporaceae</taxon>
        <taxon>Micromonospora</taxon>
    </lineage>
</organism>
<gene>
    <name evidence="2" type="ORF">GA0070558_12714</name>
</gene>
<dbReference type="EMBL" id="FMCW01000027">
    <property type="protein sequence ID" value="SCF09042.1"/>
    <property type="molecule type" value="Genomic_DNA"/>
</dbReference>
<dbReference type="SUPFAM" id="SSF160582">
    <property type="entry name" value="MbtH-like"/>
    <property type="match status" value="1"/>
</dbReference>